<accession>A0A381NKC4</accession>
<sequence length="55" mass="6169">MTGSKLWWVRRFAVRDLECRLLGLAMCSVLSLVHKIGPEGVHRHPARALFASQAP</sequence>
<gene>
    <name evidence="1" type="ORF">METZ01_LOCUS7428</name>
</gene>
<dbReference type="EMBL" id="UINC01000396">
    <property type="protein sequence ID" value="SUZ54574.1"/>
    <property type="molecule type" value="Genomic_DNA"/>
</dbReference>
<organism evidence="1">
    <name type="scientific">marine metagenome</name>
    <dbReference type="NCBI Taxonomy" id="408172"/>
    <lineage>
        <taxon>unclassified sequences</taxon>
        <taxon>metagenomes</taxon>
        <taxon>ecological metagenomes</taxon>
    </lineage>
</organism>
<evidence type="ECO:0000313" key="1">
    <source>
        <dbReference type="EMBL" id="SUZ54574.1"/>
    </source>
</evidence>
<protein>
    <submittedName>
        <fullName evidence="1">Uncharacterized protein</fullName>
    </submittedName>
</protein>
<reference evidence="1" key="1">
    <citation type="submission" date="2018-05" db="EMBL/GenBank/DDBJ databases">
        <authorList>
            <person name="Lanie J.A."/>
            <person name="Ng W.-L."/>
            <person name="Kazmierczak K.M."/>
            <person name="Andrzejewski T.M."/>
            <person name="Davidsen T.M."/>
            <person name="Wayne K.J."/>
            <person name="Tettelin H."/>
            <person name="Glass J.I."/>
            <person name="Rusch D."/>
            <person name="Podicherti R."/>
            <person name="Tsui H.-C.T."/>
            <person name="Winkler M.E."/>
        </authorList>
    </citation>
    <scope>NUCLEOTIDE SEQUENCE</scope>
</reference>
<dbReference type="AlphaFoldDB" id="A0A381NKC4"/>
<name>A0A381NKC4_9ZZZZ</name>
<proteinExistence type="predicted"/>